<dbReference type="GO" id="GO:0052618">
    <property type="term" value="F:coenzyme F420-0:L-glutamate ligase activity"/>
    <property type="evidence" value="ECO:0007669"/>
    <property type="project" value="UniProtKB-EC"/>
</dbReference>
<keyword evidence="4" id="KW-0460">Magnesium</keyword>
<proteinExistence type="predicted"/>
<dbReference type="NCBIfam" id="TIGR01916">
    <property type="entry name" value="F420_cofE"/>
    <property type="match status" value="1"/>
</dbReference>
<keyword evidence="1 9" id="KW-0436">Ligase</keyword>
<keyword evidence="2" id="KW-0479">Metal-binding</keyword>
<keyword evidence="6" id="KW-0342">GTP-binding</keyword>
<evidence type="ECO:0000256" key="4">
    <source>
        <dbReference type="ARBA" id="ARBA00022842"/>
    </source>
</evidence>
<sequence>MTAQGKVSLRALEGIPDIHPGDDLAGILIENLKRQNRPLKDGDILVIAHKVVSKAEGQIVELANITPEAEALELAEKIHKDPRKVEVILRESTRVVRAMKRPDQQEGTLIAEHRLGFICANAAVDESNVGREDTVILLPKDPDASAHRLCARLQDAFGVRVGVVITDTFGRPWRLGLVNVAIGLAQVPARIDMVGERDAFGRELSVTMPALADELAAASGLVMGKSDKTPAVLFSGVEWQTCDSSAGQLIRPQQEDMFR</sequence>
<feature type="domain" description="Coenzyme F420:L-glutamate ligase-like" evidence="8">
    <location>
        <begin position="15"/>
        <end position="236"/>
    </location>
</feature>
<dbReference type="EC" id="6.3.2.31" evidence="9"/>
<protein>
    <submittedName>
        <fullName evidence="9">Coenzyme F420-0:L-glutamate ligase</fullName>
        <ecNumber evidence="9">6.3.2.31</ecNumber>
    </submittedName>
</protein>
<dbReference type="Pfam" id="PF01996">
    <property type="entry name" value="F420_ligase"/>
    <property type="match status" value="1"/>
</dbReference>
<keyword evidence="3" id="KW-0547">Nucleotide-binding</keyword>
<evidence type="ECO:0000256" key="6">
    <source>
        <dbReference type="ARBA" id="ARBA00023134"/>
    </source>
</evidence>
<dbReference type="PANTHER" id="PTHR47917">
    <property type="match status" value="1"/>
</dbReference>
<reference evidence="9 10" key="1">
    <citation type="submission" date="2021-05" db="EMBL/GenBank/DDBJ databases">
        <title>Draft genomes of bacteria isolated from model marine particles.</title>
        <authorList>
            <person name="Datta M.S."/>
            <person name="Schwartzman J.A."/>
            <person name="Enke T.N."/>
            <person name="Saavedra J."/>
            <person name="Cermak N."/>
            <person name="Cordero O.X."/>
        </authorList>
    </citation>
    <scope>NUCLEOTIDE SEQUENCE [LARGE SCALE GENOMIC DNA]</scope>
    <source>
        <strain evidence="9 10">D2M19</strain>
    </source>
</reference>
<evidence type="ECO:0000313" key="10">
    <source>
        <dbReference type="Proteomes" id="UP000753376"/>
    </source>
</evidence>
<keyword evidence="5" id="KW-0630">Potassium</keyword>
<organism evidence="9 10">
    <name type="scientific">Marinobacter salexigens</name>
    <dbReference type="NCBI Taxonomy" id="1925763"/>
    <lineage>
        <taxon>Bacteria</taxon>
        <taxon>Pseudomonadati</taxon>
        <taxon>Pseudomonadota</taxon>
        <taxon>Gammaproteobacteria</taxon>
        <taxon>Pseudomonadales</taxon>
        <taxon>Marinobacteraceae</taxon>
        <taxon>Marinobacter</taxon>
    </lineage>
</organism>
<evidence type="ECO:0000256" key="2">
    <source>
        <dbReference type="ARBA" id="ARBA00022723"/>
    </source>
</evidence>
<evidence type="ECO:0000256" key="3">
    <source>
        <dbReference type="ARBA" id="ARBA00022741"/>
    </source>
</evidence>
<keyword evidence="10" id="KW-1185">Reference proteome</keyword>
<evidence type="ECO:0000256" key="5">
    <source>
        <dbReference type="ARBA" id="ARBA00022958"/>
    </source>
</evidence>
<evidence type="ECO:0000259" key="8">
    <source>
        <dbReference type="Pfam" id="PF01996"/>
    </source>
</evidence>
<gene>
    <name evidence="9" type="primary">cofE</name>
    <name evidence="9" type="ORF">KO508_12700</name>
</gene>
<evidence type="ECO:0000256" key="7">
    <source>
        <dbReference type="ARBA" id="ARBA00023211"/>
    </source>
</evidence>
<dbReference type="InterPro" id="IPR002847">
    <property type="entry name" value="F420-0_gamma-glut_ligase-dom"/>
</dbReference>
<evidence type="ECO:0000256" key="1">
    <source>
        <dbReference type="ARBA" id="ARBA00022598"/>
    </source>
</evidence>
<dbReference type="Proteomes" id="UP000753376">
    <property type="component" value="Unassembled WGS sequence"/>
</dbReference>
<comment type="caution">
    <text evidence="9">The sequence shown here is derived from an EMBL/GenBank/DDBJ whole genome shotgun (WGS) entry which is preliminary data.</text>
</comment>
<dbReference type="EMBL" id="JAHKPV010000019">
    <property type="protein sequence ID" value="MBU2874860.1"/>
    <property type="molecule type" value="Genomic_DNA"/>
</dbReference>
<evidence type="ECO:0000313" key="9">
    <source>
        <dbReference type="EMBL" id="MBU2874860.1"/>
    </source>
</evidence>
<accession>A0ABS6A9J7</accession>
<name>A0ABS6A9J7_9GAMM</name>
<dbReference type="InterPro" id="IPR008225">
    <property type="entry name" value="F420-0_g-glutamyl_ligase"/>
</dbReference>
<keyword evidence="7" id="KW-0464">Manganese</keyword>
<dbReference type="PANTHER" id="PTHR47917:SF1">
    <property type="entry name" value="COENZYME F420:L-GLUTAMATE LIGASE"/>
    <property type="match status" value="1"/>
</dbReference>